<keyword evidence="3" id="KW-1185">Reference proteome</keyword>
<evidence type="ECO:0000256" key="1">
    <source>
        <dbReference type="SAM" id="Coils"/>
    </source>
</evidence>
<dbReference type="EMBL" id="CAJJDP010000062">
    <property type="protein sequence ID" value="CAD8174256.1"/>
    <property type="molecule type" value="Genomic_DNA"/>
</dbReference>
<dbReference type="OrthoDB" id="305375at2759"/>
<feature type="coiled-coil region" evidence="1">
    <location>
        <begin position="172"/>
        <end position="199"/>
    </location>
</feature>
<name>A0A8S1VHN5_PAROT</name>
<dbReference type="OMA" id="DEKIFWR"/>
<proteinExistence type="predicted"/>
<sequence>MKDFKYNSYLTYTFNLSIKEMKRILELERFQAWEINQKQKIVKYTINNSVSIKLSYLLLFIEADFLRFSLAQMIQLGIDIYNKYKQLENNKIQHKYLSSDRIYLQFENESQALSILPKELRYSIHFTGYDCPFYELENYDSVQKSDEQSVKEIITHIIQIAKNKFKEKQKKILQQQNGTEKLQQRLQTLQAEEEIYQKIYNEGICISLEQFILKSDDIFTQFGNSNNQRQLLVDVDLRFDDKIFWRKFRSKKVSQNFVNIIQSTQSSLKWIRVEQLLIETIPLIMKEVKKSYFYSDQNQVQNRQFINIQLIIGCMNMEDINNSIDLLLKKAQEKYKFDLDKQFIFKKTITSLPDRLSMLNYFYNNVNFQIEINEKLIKLINNLKQKLLNKIVEENVKEQIELHIIQMLEEIF</sequence>
<gene>
    <name evidence="2" type="ORF">POCTA_138.1.T0630204</name>
</gene>
<reference evidence="2" key="1">
    <citation type="submission" date="2021-01" db="EMBL/GenBank/DDBJ databases">
        <authorList>
            <consortium name="Genoscope - CEA"/>
            <person name="William W."/>
        </authorList>
    </citation>
    <scope>NUCLEOTIDE SEQUENCE</scope>
</reference>
<evidence type="ECO:0000313" key="2">
    <source>
        <dbReference type="EMBL" id="CAD8174256.1"/>
    </source>
</evidence>
<keyword evidence="1" id="KW-0175">Coiled coil</keyword>
<protein>
    <submittedName>
        <fullName evidence="2">Uncharacterized protein</fullName>
    </submittedName>
</protein>
<comment type="caution">
    <text evidence="2">The sequence shown here is derived from an EMBL/GenBank/DDBJ whole genome shotgun (WGS) entry which is preliminary data.</text>
</comment>
<dbReference type="AlphaFoldDB" id="A0A8S1VHN5"/>
<accession>A0A8S1VHN5</accession>
<dbReference type="Proteomes" id="UP000683925">
    <property type="component" value="Unassembled WGS sequence"/>
</dbReference>
<evidence type="ECO:0000313" key="3">
    <source>
        <dbReference type="Proteomes" id="UP000683925"/>
    </source>
</evidence>
<organism evidence="2 3">
    <name type="scientific">Paramecium octaurelia</name>
    <dbReference type="NCBI Taxonomy" id="43137"/>
    <lineage>
        <taxon>Eukaryota</taxon>
        <taxon>Sar</taxon>
        <taxon>Alveolata</taxon>
        <taxon>Ciliophora</taxon>
        <taxon>Intramacronucleata</taxon>
        <taxon>Oligohymenophorea</taxon>
        <taxon>Peniculida</taxon>
        <taxon>Parameciidae</taxon>
        <taxon>Paramecium</taxon>
    </lineage>
</organism>